<protein>
    <recommendedName>
        <fullName evidence="4">Aspartyl protease</fullName>
    </recommendedName>
</protein>
<name>A0A3F3IVP0_SALER</name>
<proteinExistence type="predicted"/>
<keyword evidence="1" id="KW-0732">Signal</keyword>
<evidence type="ECO:0000313" key="3">
    <source>
        <dbReference type="Proteomes" id="UP000866740"/>
    </source>
</evidence>
<feature type="signal peptide" evidence="1">
    <location>
        <begin position="1"/>
        <end position="20"/>
    </location>
</feature>
<evidence type="ECO:0000313" key="2">
    <source>
        <dbReference type="EMBL" id="OHJ50611.1"/>
    </source>
</evidence>
<feature type="chain" id="PRO_5017603549" description="Aspartyl protease" evidence="1">
    <location>
        <begin position="21"/>
        <end position="293"/>
    </location>
</feature>
<dbReference type="InterPro" id="IPR021109">
    <property type="entry name" value="Peptidase_aspartic_dom_sf"/>
</dbReference>
<dbReference type="AlphaFoldDB" id="A0A3F3IVP0"/>
<evidence type="ECO:0008006" key="4">
    <source>
        <dbReference type="Google" id="ProtNLM"/>
    </source>
</evidence>
<accession>A0A3F3IVP0</accession>
<gene>
    <name evidence="2" type="ORF">A7S51_17775</name>
</gene>
<organism evidence="2 3">
    <name type="scientific">Salmonella enterica</name>
    <name type="common">Salmonella choleraesuis</name>
    <dbReference type="NCBI Taxonomy" id="28901"/>
    <lineage>
        <taxon>Bacteria</taxon>
        <taxon>Pseudomonadati</taxon>
        <taxon>Pseudomonadota</taxon>
        <taxon>Gammaproteobacteria</taxon>
        <taxon>Enterobacterales</taxon>
        <taxon>Enterobacteriaceae</taxon>
        <taxon>Salmonella</taxon>
    </lineage>
</organism>
<evidence type="ECO:0000256" key="1">
    <source>
        <dbReference type="SAM" id="SignalP"/>
    </source>
</evidence>
<comment type="caution">
    <text evidence="2">The sequence shown here is derived from an EMBL/GenBank/DDBJ whole genome shotgun (WGS) entry which is preliminary data.</text>
</comment>
<sequence>MIIRQMLTAVLLLLPGLAMADTDPLFWPLRYDERGLPLTDVIIDGKMHTLMLDTGSSTGGHFYERGLNELVSVSGPGATRLEDRRFIDISGNETRVPVWNLNHLIISGIRFNNIEIVPFKPWGLSIGNKKPVNEVMGLGLFHDRRFMVDFRKNRLWPTYIPSVSDIDKSYRWSSYPVEKTQSGLLITAIVGGIKLKLLLDTATSHSMLFADRLPSDTLFSGCKTVEPEASDQDCRVTTFSLKDNQGNSRNESAIVISGNRPNGLDFDGILGMNVMRDHLVIIDIPGDIFSLSD</sequence>
<dbReference type="Gene3D" id="2.40.70.10">
    <property type="entry name" value="Acid Proteases"/>
    <property type="match status" value="1"/>
</dbReference>
<reference evidence="2 3" key="1">
    <citation type="submission" date="2016-09" db="EMBL/GenBank/DDBJ databases">
        <title>Whole genome sequencing of Salmonella enterica.</title>
        <authorList>
            <person name="Bell R."/>
        </authorList>
    </citation>
    <scope>NUCLEOTIDE SEQUENCE [LARGE SCALE GENOMIC DNA]</scope>
    <source>
        <strain evidence="2 3">CFSAN044929</strain>
    </source>
</reference>
<dbReference type="Proteomes" id="UP000866740">
    <property type="component" value="Unassembled WGS sequence"/>
</dbReference>
<dbReference type="EMBL" id="MLTE01000012">
    <property type="protein sequence ID" value="OHJ50611.1"/>
    <property type="molecule type" value="Genomic_DNA"/>
</dbReference>